<accession>A0A8S4S1U1</accession>
<protein>
    <submittedName>
        <fullName evidence="1">Jg7680 protein</fullName>
    </submittedName>
</protein>
<reference evidence="1" key="1">
    <citation type="submission" date="2022-03" db="EMBL/GenBank/DDBJ databases">
        <authorList>
            <person name="Lindestad O."/>
        </authorList>
    </citation>
    <scope>NUCLEOTIDE SEQUENCE</scope>
</reference>
<dbReference type="EMBL" id="CAKXAJ010025832">
    <property type="protein sequence ID" value="CAH2244530.1"/>
    <property type="molecule type" value="Genomic_DNA"/>
</dbReference>
<gene>
    <name evidence="1" type="primary">jg7680</name>
    <name evidence="1" type="ORF">PAEG_LOCUS20466</name>
</gene>
<evidence type="ECO:0000313" key="1">
    <source>
        <dbReference type="EMBL" id="CAH2244530.1"/>
    </source>
</evidence>
<organism evidence="1 2">
    <name type="scientific">Pararge aegeria aegeria</name>
    <dbReference type="NCBI Taxonomy" id="348720"/>
    <lineage>
        <taxon>Eukaryota</taxon>
        <taxon>Metazoa</taxon>
        <taxon>Ecdysozoa</taxon>
        <taxon>Arthropoda</taxon>
        <taxon>Hexapoda</taxon>
        <taxon>Insecta</taxon>
        <taxon>Pterygota</taxon>
        <taxon>Neoptera</taxon>
        <taxon>Endopterygota</taxon>
        <taxon>Lepidoptera</taxon>
        <taxon>Glossata</taxon>
        <taxon>Ditrysia</taxon>
        <taxon>Papilionoidea</taxon>
        <taxon>Nymphalidae</taxon>
        <taxon>Satyrinae</taxon>
        <taxon>Satyrini</taxon>
        <taxon>Parargina</taxon>
        <taxon>Pararge</taxon>
    </lineage>
</organism>
<comment type="caution">
    <text evidence="1">The sequence shown here is derived from an EMBL/GenBank/DDBJ whole genome shotgun (WGS) entry which is preliminary data.</text>
</comment>
<dbReference type="Proteomes" id="UP000838756">
    <property type="component" value="Unassembled WGS sequence"/>
</dbReference>
<keyword evidence="2" id="KW-1185">Reference proteome</keyword>
<proteinExistence type="predicted"/>
<sequence>MKSVVNNGVTRINEKHTCKSYFIQSASSAQKRGEWRAGSPPTFQNLRKHAIDTPLHSCIHRRLQFTADINNICFPDLANIQGIGLSAKKLSP</sequence>
<evidence type="ECO:0000313" key="2">
    <source>
        <dbReference type="Proteomes" id="UP000838756"/>
    </source>
</evidence>
<name>A0A8S4S1U1_9NEOP</name>
<dbReference type="AlphaFoldDB" id="A0A8S4S1U1"/>